<organism evidence="1">
    <name type="scientific">Phallusia mammillata</name>
    <dbReference type="NCBI Taxonomy" id="59560"/>
    <lineage>
        <taxon>Eukaryota</taxon>
        <taxon>Metazoa</taxon>
        <taxon>Chordata</taxon>
        <taxon>Tunicata</taxon>
        <taxon>Ascidiacea</taxon>
        <taxon>Phlebobranchia</taxon>
        <taxon>Ascidiidae</taxon>
        <taxon>Phallusia</taxon>
    </lineage>
</organism>
<gene>
    <name evidence="1" type="primary">Tti2</name>
</gene>
<sequence length="137" mass="16188">MCTNHQMIRVYLSEIQAFISVMQFTVVRHFKYLIPLIEHHLESTDDQTYNETVSMVKLICKLAWPRFHRHHHTILKLLVKRLMQENLLEENSLQITVDCISCMQTADPSVQKALDEIRSMSLINKYSHLRHALEELS</sequence>
<proteinExistence type="evidence at transcript level"/>
<name>A0A6F9DW02_9ASCI</name>
<evidence type="ECO:0000313" key="1">
    <source>
        <dbReference type="EMBL" id="CAB3267351.1"/>
    </source>
</evidence>
<dbReference type="AlphaFoldDB" id="A0A6F9DW02"/>
<reference evidence="1" key="1">
    <citation type="submission" date="2020-04" db="EMBL/GenBank/DDBJ databases">
        <authorList>
            <person name="Neveu A P."/>
        </authorList>
    </citation>
    <scope>NUCLEOTIDE SEQUENCE</scope>
    <source>
        <tissue evidence="1">Whole embryo</tissue>
    </source>
</reference>
<accession>A0A6F9DW02</accession>
<dbReference type="EMBL" id="LR791489">
    <property type="protein sequence ID" value="CAB3267351.1"/>
    <property type="molecule type" value="mRNA"/>
</dbReference>
<protein>
    <submittedName>
        <fullName evidence="1">TELO2-interacting protein 2-like</fullName>
    </submittedName>
</protein>